<evidence type="ECO:0008006" key="3">
    <source>
        <dbReference type="Google" id="ProtNLM"/>
    </source>
</evidence>
<dbReference type="RefSeq" id="WP_014731480.1">
    <property type="nucleotide sequence ID" value="NC_017934.1"/>
</dbReference>
<evidence type="ECO:0000313" key="2">
    <source>
        <dbReference type="Proteomes" id="UP000002881"/>
    </source>
</evidence>
<dbReference type="HOGENOM" id="CLU_1794238_0_0_0"/>
<dbReference type="EMBL" id="CP003532">
    <property type="protein sequence ID" value="AFK07703.1"/>
    <property type="molecule type" value="Genomic_DNA"/>
</dbReference>
<keyword evidence="2" id="KW-1185">Reference proteome</keyword>
<reference evidence="1 2" key="1">
    <citation type="journal article" date="2012" name="Genome Biol. Evol.">
        <title>Genome Sequence of the Mesophilic Thermotogales Bacterium Mesotoga prima MesG1.Ag.4.2 Reveals the Largest Thermotogales Genome To Date.</title>
        <authorList>
            <person name="Zhaxybayeva O."/>
            <person name="Swithers K.S."/>
            <person name="Foght J."/>
            <person name="Green A.G."/>
            <person name="Bruce D."/>
            <person name="Detter C."/>
            <person name="Han S."/>
            <person name="Teshima H."/>
            <person name="Han J."/>
            <person name="Woyke T."/>
            <person name="Pitluck S."/>
            <person name="Nolan M."/>
            <person name="Ivanova N."/>
            <person name="Pati A."/>
            <person name="Land M.L."/>
            <person name="Dlutek M."/>
            <person name="Doolittle W.F."/>
            <person name="Noll K.M."/>
            <person name="Nesbo C.L."/>
        </authorList>
    </citation>
    <scope>NUCLEOTIDE SEQUENCE [LARGE SCALE GENOMIC DNA]</scope>
    <source>
        <strain evidence="2">mesG1.Ag.4.2</strain>
    </source>
</reference>
<organism evidence="1 2">
    <name type="scientific">Mesotoga prima MesG1.Ag.4.2</name>
    <dbReference type="NCBI Taxonomy" id="660470"/>
    <lineage>
        <taxon>Bacteria</taxon>
        <taxon>Thermotogati</taxon>
        <taxon>Thermotogota</taxon>
        <taxon>Thermotogae</taxon>
        <taxon>Kosmotogales</taxon>
        <taxon>Kosmotogaceae</taxon>
        <taxon>Mesotoga</taxon>
    </lineage>
</organism>
<dbReference type="Gene3D" id="2.60.40.10">
    <property type="entry name" value="Immunoglobulins"/>
    <property type="match status" value="1"/>
</dbReference>
<dbReference type="KEGG" id="mpg:Theba_2065"/>
<proteinExistence type="predicted"/>
<dbReference type="Proteomes" id="UP000002881">
    <property type="component" value="Chromosome"/>
</dbReference>
<evidence type="ECO:0000313" key="1">
    <source>
        <dbReference type="EMBL" id="AFK07703.1"/>
    </source>
</evidence>
<name>I2F700_9BACT</name>
<dbReference type="InterPro" id="IPR013783">
    <property type="entry name" value="Ig-like_fold"/>
</dbReference>
<dbReference type="AlphaFoldDB" id="I2F700"/>
<dbReference type="GeneID" id="87107809"/>
<sequence length="144" mass="16232" precursor="true">MERVFFAVLFTIFIVAAAGTLYQEPQVIFASHLQDGTLVYGGSVMLSWDVVVRNNSIILSNLDIWVSNRDSGARVGLESSPLIEIASYNLYLGTSSTPKLYASTGSNSYFVDRLSNDTVYYWQIVAIDKNGNRYYGPIWYFETR</sequence>
<protein>
    <recommendedName>
        <fullName evidence="3">Fibronectin type-III domain-containing protein</fullName>
    </recommendedName>
</protein>
<accession>I2F700</accession>
<gene>
    <name evidence="1" type="ORF">Theba_2065</name>
</gene>